<dbReference type="InterPro" id="IPR016064">
    <property type="entry name" value="NAD/diacylglycerol_kinase_sf"/>
</dbReference>
<gene>
    <name evidence="2" type="ORF">UT67_C0002G0013</name>
</gene>
<protein>
    <recommendedName>
        <fullName evidence="1">DAGKc domain-containing protein</fullName>
    </recommendedName>
</protein>
<feature type="domain" description="DAGKc" evidence="1">
    <location>
        <begin position="19"/>
        <end position="120"/>
    </location>
</feature>
<evidence type="ECO:0000313" key="2">
    <source>
        <dbReference type="EMBL" id="KKR35389.1"/>
    </source>
</evidence>
<comment type="caution">
    <text evidence="2">The sequence shown here is derived from an EMBL/GenBank/DDBJ whole genome shotgun (WGS) entry which is preliminary data.</text>
</comment>
<dbReference type="Gene3D" id="2.60.200.40">
    <property type="match status" value="1"/>
</dbReference>
<dbReference type="GO" id="GO:0016301">
    <property type="term" value="F:kinase activity"/>
    <property type="evidence" value="ECO:0007669"/>
    <property type="project" value="InterPro"/>
</dbReference>
<reference evidence="2 3" key="1">
    <citation type="journal article" date="2015" name="Nature">
        <title>rRNA introns, odd ribosomes, and small enigmatic genomes across a large radiation of phyla.</title>
        <authorList>
            <person name="Brown C.T."/>
            <person name="Hug L.A."/>
            <person name="Thomas B.C."/>
            <person name="Sharon I."/>
            <person name="Castelle C.J."/>
            <person name="Singh A."/>
            <person name="Wilkins M.J."/>
            <person name="Williams K.H."/>
            <person name="Banfield J.F."/>
        </authorList>
    </citation>
    <scope>NUCLEOTIDE SEQUENCE [LARGE SCALE GENOMIC DNA]</scope>
</reference>
<dbReference type="AlphaFoldDB" id="A0A0G0Q4U0"/>
<dbReference type="SUPFAM" id="SSF111331">
    <property type="entry name" value="NAD kinase/diacylglycerol kinase-like"/>
    <property type="match status" value="1"/>
</dbReference>
<dbReference type="InterPro" id="IPR001206">
    <property type="entry name" value="Diacylglycerol_kinase_cat_dom"/>
</dbReference>
<organism evidence="2 3">
    <name type="scientific">Candidatus Magasanikbacteria bacterium GW2011_GWA2_40_10</name>
    <dbReference type="NCBI Taxonomy" id="1619037"/>
    <lineage>
        <taxon>Bacteria</taxon>
        <taxon>Candidatus Magasanikiibacteriota</taxon>
    </lineage>
</organism>
<proteinExistence type="predicted"/>
<dbReference type="Pfam" id="PF00781">
    <property type="entry name" value="DAGK_cat"/>
    <property type="match status" value="1"/>
</dbReference>
<evidence type="ECO:0000313" key="3">
    <source>
        <dbReference type="Proteomes" id="UP000034855"/>
    </source>
</evidence>
<dbReference type="STRING" id="1619037.UT67_C0002G0013"/>
<dbReference type="InterPro" id="IPR017438">
    <property type="entry name" value="ATP-NAD_kinase_N"/>
</dbReference>
<dbReference type="Gene3D" id="3.40.50.10330">
    <property type="entry name" value="Probable inorganic polyphosphate/atp-NAD kinase, domain 1"/>
    <property type="match status" value="1"/>
</dbReference>
<evidence type="ECO:0000259" key="1">
    <source>
        <dbReference type="Pfam" id="PF00781"/>
    </source>
</evidence>
<accession>A0A0G0Q4U0</accession>
<sequence length="254" mass="29168">MYVYIYDNFLRQKNFLPIIHSMEVVLTDYGIAGKILRLQNYTDSKAIIEDEIKRGAKTIVIVGNDATFGQILSRSATCNCTFGFLPVGPNNTIAEVLGIPVGVEACTVLSRRRKELLDVGWMNNRYFVSQLRVMPAKLEVVYDERFKVTAADKMEVIVCNLQPFFWKKDKKDREQRVVHPQDGKLEAFIRPLTKSSWWGYKYEEPSIFPFEEMIITGKEAFAVEADGKLSKEVKVKIKLAHSKVDMIVGRDRKF</sequence>
<dbReference type="EMBL" id="LBXR01000002">
    <property type="protein sequence ID" value="KKR35389.1"/>
    <property type="molecule type" value="Genomic_DNA"/>
</dbReference>
<dbReference type="Proteomes" id="UP000034855">
    <property type="component" value="Unassembled WGS sequence"/>
</dbReference>
<name>A0A0G0Q4U0_9BACT</name>